<evidence type="ECO:0000256" key="8">
    <source>
        <dbReference type="ARBA" id="ARBA00023136"/>
    </source>
</evidence>
<feature type="transmembrane region" description="Helical" evidence="11">
    <location>
        <begin position="172"/>
        <end position="189"/>
    </location>
</feature>
<sequence length="303" mass="33870">MSNTIDSYYVFASSAAGLVARTITHPIDTINIRLQTTTLQSTQPRSAHVFKTIIFPDLVDRNTSFKEKMQSVKGLYRGLPVALFFAVPALSVYLSCYESTKRKLSTTYHVPQDSSLNHLISGCAAEVAGGLLFTPMEVMKNRLQTQRGQHVGLRLFVSNIYKQEGFRGFFRGYWMGLAVFVPHSMAYFATYEKLKQWVLSKVDKKHFSIYMACSSTAGVASILISTPLDIIKTRWQISAAEQGKAYRDGPIAIAKNMLLKEGRGAFIRGIYARIAWGIPTTAISMTVFEVLKDNKSKILNILN</sequence>
<dbReference type="AlphaFoldDB" id="A0A1C7NCI9"/>
<dbReference type="SUPFAM" id="SSF103506">
    <property type="entry name" value="Mitochondrial carrier"/>
    <property type="match status" value="1"/>
</dbReference>
<dbReference type="PANTHER" id="PTHR45758:SF3">
    <property type="entry name" value="MITOCHONDRIAL SUBSTRATE CARRIER FAMILY PROTEIN E"/>
    <property type="match status" value="1"/>
</dbReference>
<feature type="repeat" description="Solcar" evidence="9">
    <location>
        <begin position="116"/>
        <end position="197"/>
    </location>
</feature>
<feature type="transmembrane region" description="Helical" evidence="11">
    <location>
        <begin position="75"/>
        <end position="95"/>
    </location>
</feature>
<dbReference type="InParanoid" id="A0A1C7NCI9"/>
<keyword evidence="5" id="KW-0677">Repeat</keyword>
<keyword evidence="3 10" id="KW-0813">Transport</keyword>
<evidence type="ECO:0000256" key="11">
    <source>
        <dbReference type="SAM" id="Phobius"/>
    </source>
</evidence>
<dbReference type="PRINTS" id="PR00926">
    <property type="entry name" value="MITOCARRIER"/>
</dbReference>
<keyword evidence="4 9" id="KW-0812">Transmembrane</keyword>
<reference evidence="12 13" key="1">
    <citation type="submission" date="2016-03" db="EMBL/GenBank/DDBJ databases">
        <title>Choanephora cucurbitarum.</title>
        <authorList>
            <person name="Min B."/>
            <person name="Park H."/>
            <person name="Park J.-H."/>
            <person name="Shin H.-D."/>
            <person name="Choi I.-G."/>
        </authorList>
    </citation>
    <scope>NUCLEOTIDE SEQUENCE [LARGE SCALE GENOMIC DNA]</scope>
    <source>
        <strain evidence="12 13">KUS-F28377</strain>
    </source>
</reference>
<evidence type="ECO:0000313" key="12">
    <source>
        <dbReference type="EMBL" id="OBZ85064.1"/>
    </source>
</evidence>
<evidence type="ECO:0000256" key="1">
    <source>
        <dbReference type="ARBA" id="ARBA00004225"/>
    </source>
</evidence>
<dbReference type="Gene3D" id="1.50.40.10">
    <property type="entry name" value="Mitochondrial carrier domain"/>
    <property type="match status" value="1"/>
</dbReference>
<evidence type="ECO:0000256" key="2">
    <source>
        <dbReference type="ARBA" id="ARBA00006375"/>
    </source>
</evidence>
<evidence type="ECO:0000256" key="7">
    <source>
        <dbReference type="ARBA" id="ARBA00023128"/>
    </source>
</evidence>
<dbReference type="InterPro" id="IPR023395">
    <property type="entry name" value="MCP_dom_sf"/>
</dbReference>
<keyword evidence="7" id="KW-0496">Mitochondrion</keyword>
<dbReference type="GO" id="GO:0005381">
    <property type="term" value="F:iron ion transmembrane transporter activity"/>
    <property type="evidence" value="ECO:0007669"/>
    <property type="project" value="UniProtKB-ARBA"/>
</dbReference>
<evidence type="ECO:0000256" key="6">
    <source>
        <dbReference type="ARBA" id="ARBA00022989"/>
    </source>
</evidence>
<evidence type="ECO:0000256" key="10">
    <source>
        <dbReference type="RuleBase" id="RU000488"/>
    </source>
</evidence>
<evidence type="ECO:0000313" key="13">
    <source>
        <dbReference type="Proteomes" id="UP000093000"/>
    </source>
</evidence>
<dbReference type="Proteomes" id="UP000093000">
    <property type="component" value="Unassembled WGS sequence"/>
</dbReference>
<dbReference type="OrthoDB" id="250329at2759"/>
<keyword evidence="6 11" id="KW-1133">Transmembrane helix</keyword>
<dbReference type="GO" id="GO:0031966">
    <property type="term" value="C:mitochondrial membrane"/>
    <property type="evidence" value="ECO:0007669"/>
    <property type="project" value="UniProtKB-SubCell"/>
</dbReference>
<dbReference type="PANTHER" id="PTHR45758">
    <property type="entry name" value="MITOFERRIN-1-RELATED"/>
    <property type="match status" value="1"/>
</dbReference>
<organism evidence="12 13">
    <name type="scientific">Choanephora cucurbitarum</name>
    <dbReference type="NCBI Taxonomy" id="101091"/>
    <lineage>
        <taxon>Eukaryota</taxon>
        <taxon>Fungi</taxon>
        <taxon>Fungi incertae sedis</taxon>
        <taxon>Mucoromycota</taxon>
        <taxon>Mucoromycotina</taxon>
        <taxon>Mucoromycetes</taxon>
        <taxon>Mucorales</taxon>
        <taxon>Mucorineae</taxon>
        <taxon>Choanephoraceae</taxon>
        <taxon>Choanephoroideae</taxon>
        <taxon>Choanephora</taxon>
    </lineage>
</organism>
<proteinExistence type="inferred from homology"/>
<comment type="similarity">
    <text evidence="2 10">Belongs to the mitochondrial carrier (TC 2.A.29) family.</text>
</comment>
<dbReference type="PROSITE" id="PS50920">
    <property type="entry name" value="SOLCAR"/>
    <property type="match status" value="3"/>
</dbReference>
<protein>
    <submittedName>
        <fullName evidence="12">Putative mitochondrial carrier C4G8.08</fullName>
    </submittedName>
</protein>
<evidence type="ECO:0000256" key="5">
    <source>
        <dbReference type="ARBA" id="ARBA00022737"/>
    </source>
</evidence>
<gene>
    <name evidence="12" type="ORF">A0J61_06894</name>
</gene>
<keyword evidence="13" id="KW-1185">Reference proteome</keyword>
<accession>A0A1C7NCI9</accession>
<comment type="caution">
    <text evidence="12">The sequence shown here is derived from an EMBL/GenBank/DDBJ whole genome shotgun (WGS) entry which is preliminary data.</text>
</comment>
<feature type="transmembrane region" description="Helical" evidence="11">
    <location>
        <begin position="209"/>
        <end position="228"/>
    </location>
</feature>
<dbReference type="InterPro" id="IPR002067">
    <property type="entry name" value="MCP"/>
</dbReference>
<feature type="repeat" description="Solcar" evidence="9">
    <location>
        <begin position="4"/>
        <end position="103"/>
    </location>
</feature>
<feature type="repeat" description="Solcar" evidence="9">
    <location>
        <begin position="205"/>
        <end position="294"/>
    </location>
</feature>
<dbReference type="InterPro" id="IPR018108">
    <property type="entry name" value="MCP_transmembrane"/>
</dbReference>
<evidence type="ECO:0000256" key="3">
    <source>
        <dbReference type="ARBA" id="ARBA00022448"/>
    </source>
</evidence>
<dbReference type="EMBL" id="LUGH01000438">
    <property type="protein sequence ID" value="OBZ85064.1"/>
    <property type="molecule type" value="Genomic_DNA"/>
</dbReference>
<name>A0A1C7NCI9_9FUNG</name>
<keyword evidence="8 9" id="KW-0472">Membrane</keyword>
<evidence type="ECO:0000256" key="9">
    <source>
        <dbReference type="PROSITE-ProRule" id="PRU00282"/>
    </source>
</evidence>
<comment type="subcellular location">
    <subcellularLocation>
        <location evidence="1">Mitochondrion membrane</location>
        <topology evidence="1">Multi-pass membrane protein</topology>
    </subcellularLocation>
</comment>
<evidence type="ECO:0000256" key="4">
    <source>
        <dbReference type="ARBA" id="ARBA00022692"/>
    </source>
</evidence>
<dbReference type="Pfam" id="PF00153">
    <property type="entry name" value="Mito_carr"/>
    <property type="match status" value="3"/>
</dbReference>